<dbReference type="Proteomes" id="UP001066276">
    <property type="component" value="Chromosome 10"/>
</dbReference>
<protein>
    <submittedName>
        <fullName evidence="2">Uncharacterized protein</fullName>
    </submittedName>
</protein>
<feature type="compositionally biased region" description="Basic and acidic residues" evidence="1">
    <location>
        <begin position="8"/>
        <end position="21"/>
    </location>
</feature>
<evidence type="ECO:0000313" key="3">
    <source>
        <dbReference type="Proteomes" id="UP001066276"/>
    </source>
</evidence>
<reference evidence="2" key="1">
    <citation type="journal article" date="2022" name="bioRxiv">
        <title>Sequencing and chromosome-scale assembly of the giantPleurodeles waltlgenome.</title>
        <authorList>
            <person name="Brown T."/>
            <person name="Elewa A."/>
            <person name="Iarovenko S."/>
            <person name="Subramanian E."/>
            <person name="Araus A.J."/>
            <person name="Petzold A."/>
            <person name="Susuki M."/>
            <person name="Suzuki K.-i.T."/>
            <person name="Hayashi T."/>
            <person name="Toyoda A."/>
            <person name="Oliveira C."/>
            <person name="Osipova E."/>
            <person name="Leigh N.D."/>
            <person name="Simon A."/>
            <person name="Yun M.H."/>
        </authorList>
    </citation>
    <scope>NUCLEOTIDE SEQUENCE</scope>
    <source>
        <strain evidence="2">20211129_DDA</strain>
        <tissue evidence="2">Liver</tissue>
    </source>
</reference>
<comment type="caution">
    <text evidence="2">The sequence shown here is derived from an EMBL/GenBank/DDBJ whole genome shotgun (WGS) entry which is preliminary data.</text>
</comment>
<organism evidence="2 3">
    <name type="scientific">Pleurodeles waltl</name>
    <name type="common">Iberian ribbed newt</name>
    <dbReference type="NCBI Taxonomy" id="8319"/>
    <lineage>
        <taxon>Eukaryota</taxon>
        <taxon>Metazoa</taxon>
        <taxon>Chordata</taxon>
        <taxon>Craniata</taxon>
        <taxon>Vertebrata</taxon>
        <taxon>Euteleostomi</taxon>
        <taxon>Amphibia</taxon>
        <taxon>Batrachia</taxon>
        <taxon>Caudata</taxon>
        <taxon>Salamandroidea</taxon>
        <taxon>Salamandridae</taxon>
        <taxon>Pleurodelinae</taxon>
        <taxon>Pleurodeles</taxon>
    </lineage>
</organism>
<proteinExistence type="predicted"/>
<keyword evidence="3" id="KW-1185">Reference proteome</keyword>
<gene>
    <name evidence="2" type="ORF">NDU88_001219</name>
</gene>
<evidence type="ECO:0000256" key="1">
    <source>
        <dbReference type="SAM" id="MobiDB-lite"/>
    </source>
</evidence>
<dbReference type="EMBL" id="JANPWB010000014">
    <property type="protein sequence ID" value="KAJ1096073.1"/>
    <property type="molecule type" value="Genomic_DNA"/>
</dbReference>
<feature type="compositionally biased region" description="Basic and acidic residues" evidence="1">
    <location>
        <begin position="49"/>
        <end position="62"/>
    </location>
</feature>
<name>A0AAV7M4N8_PLEWA</name>
<evidence type="ECO:0000313" key="2">
    <source>
        <dbReference type="EMBL" id="KAJ1096073.1"/>
    </source>
</evidence>
<accession>A0AAV7M4N8</accession>
<dbReference type="AlphaFoldDB" id="A0AAV7M4N8"/>
<feature type="region of interest" description="Disordered" evidence="1">
    <location>
        <begin position="1"/>
        <end position="86"/>
    </location>
</feature>
<sequence>MGWQPRSRKSEQLTTRRPERRQWKRGSKLSTQPTQAHRELAAPTGTLSEQKKSIRGLERDCCPDQVNPNDQPFRDRRDGNGNGGTN</sequence>